<name>A0A9D1Y8P0_9FIRM</name>
<dbReference type="CDD" id="cd10451">
    <property type="entry name" value="GIY-YIG_LuxR_like"/>
    <property type="match status" value="1"/>
</dbReference>
<gene>
    <name evidence="1" type="ORF">H9841_06425</name>
</gene>
<proteinExistence type="predicted"/>
<dbReference type="EMBL" id="DXDX01000119">
    <property type="protein sequence ID" value="HIY21518.1"/>
    <property type="molecule type" value="Genomic_DNA"/>
</dbReference>
<organism evidence="1 2">
    <name type="scientific">Candidatus Flavonifractor merdigallinarum</name>
    <dbReference type="NCBI Taxonomy" id="2838589"/>
    <lineage>
        <taxon>Bacteria</taxon>
        <taxon>Bacillati</taxon>
        <taxon>Bacillota</taxon>
        <taxon>Clostridia</taxon>
        <taxon>Eubacteriales</taxon>
        <taxon>Oscillospiraceae</taxon>
        <taxon>Flavonifractor</taxon>
    </lineage>
</organism>
<dbReference type="Gene3D" id="3.40.1440.10">
    <property type="entry name" value="GIY-YIG endonuclease"/>
    <property type="match status" value="1"/>
</dbReference>
<dbReference type="InterPro" id="IPR035901">
    <property type="entry name" value="GIY-YIG_endonuc_sf"/>
</dbReference>
<evidence type="ECO:0000313" key="2">
    <source>
        <dbReference type="Proteomes" id="UP000823868"/>
    </source>
</evidence>
<dbReference type="AlphaFoldDB" id="A0A9D1Y8P0"/>
<reference evidence="1" key="1">
    <citation type="journal article" date="2021" name="PeerJ">
        <title>Extensive microbial diversity within the chicken gut microbiome revealed by metagenomics and culture.</title>
        <authorList>
            <person name="Gilroy R."/>
            <person name="Ravi A."/>
            <person name="Getino M."/>
            <person name="Pursley I."/>
            <person name="Horton D.L."/>
            <person name="Alikhan N.F."/>
            <person name="Baker D."/>
            <person name="Gharbi K."/>
            <person name="Hall N."/>
            <person name="Watson M."/>
            <person name="Adriaenssens E.M."/>
            <person name="Foster-Nyarko E."/>
            <person name="Jarju S."/>
            <person name="Secka A."/>
            <person name="Antonio M."/>
            <person name="Oren A."/>
            <person name="Chaudhuri R.R."/>
            <person name="La Ragione R."/>
            <person name="Hildebrand F."/>
            <person name="Pallen M.J."/>
        </authorList>
    </citation>
    <scope>NUCLEOTIDE SEQUENCE</scope>
    <source>
        <strain evidence="1">ChiBcec16_6824</strain>
    </source>
</reference>
<dbReference type="Proteomes" id="UP000823868">
    <property type="component" value="Unassembled WGS sequence"/>
</dbReference>
<sequence length="113" mass="13071">MDQTRKELRAQYENRPMEMGVIFFRCVETGETFFGLSKDTRADLNSTRFKLSAGNHPNRRMQELWNQYGPAGCLCGVEQVLERKDSDEDPMPLLEAMRDKLLEADPSAGKIWR</sequence>
<reference evidence="1" key="2">
    <citation type="submission" date="2021-04" db="EMBL/GenBank/DDBJ databases">
        <authorList>
            <person name="Gilroy R."/>
        </authorList>
    </citation>
    <scope>NUCLEOTIDE SEQUENCE</scope>
    <source>
        <strain evidence="1">ChiBcec16_6824</strain>
    </source>
</reference>
<comment type="caution">
    <text evidence="1">The sequence shown here is derived from an EMBL/GenBank/DDBJ whole genome shotgun (WGS) entry which is preliminary data.</text>
</comment>
<protein>
    <submittedName>
        <fullName evidence="1">GIY-YIG nuclease family protein</fullName>
    </submittedName>
</protein>
<accession>A0A9D1Y8P0</accession>
<evidence type="ECO:0000313" key="1">
    <source>
        <dbReference type="EMBL" id="HIY21518.1"/>
    </source>
</evidence>